<dbReference type="SUPFAM" id="SSF103190">
    <property type="entry name" value="Sensory domain-like"/>
    <property type="match status" value="1"/>
</dbReference>
<feature type="region of interest" description="Disordered" evidence="4">
    <location>
        <begin position="537"/>
        <end position="560"/>
    </location>
</feature>
<dbReference type="GO" id="GO:0006935">
    <property type="term" value="P:chemotaxis"/>
    <property type="evidence" value="ECO:0007669"/>
    <property type="project" value="UniProtKB-KW"/>
</dbReference>
<accession>F3Z2D9</accession>
<keyword evidence="5" id="KW-0472">Membrane</keyword>
<dbReference type="InterPro" id="IPR033462">
    <property type="entry name" value="Cache_3-Cache_2"/>
</dbReference>
<protein>
    <submittedName>
        <fullName evidence="7">Methyl-accepting chemotaxis sensory transducer</fullName>
    </submittedName>
</protein>
<keyword evidence="3" id="KW-0807">Transducer</keyword>
<keyword evidence="5" id="KW-0812">Transmembrane</keyword>
<dbReference type="eggNOG" id="COG0840">
    <property type="taxonomic scope" value="Bacteria"/>
</dbReference>
<dbReference type="Pfam" id="PF00015">
    <property type="entry name" value="MCPsignal"/>
    <property type="match status" value="1"/>
</dbReference>
<dbReference type="KEGG" id="daf:Desaf_1846"/>
<dbReference type="STRING" id="690850.Desaf_1846"/>
<evidence type="ECO:0000256" key="4">
    <source>
        <dbReference type="SAM" id="MobiDB-lite"/>
    </source>
</evidence>
<evidence type="ECO:0000313" key="7">
    <source>
        <dbReference type="EMBL" id="EGJ50179.1"/>
    </source>
</evidence>
<feature type="compositionally biased region" description="Low complexity" evidence="4">
    <location>
        <begin position="499"/>
        <end position="514"/>
    </location>
</feature>
<dbReference type="GO" id="GO:0007165">
    <property type="term" value="P:signal transduction"/>
    <property type="evidence" value="ECO:0007669"/>
    <property type="project" value="UniProtKB-KW"/>
</dbReference>
<name>F3Z2D9_DESAF</name>
<dbReference type="RefSeq" id="WP_014259935.1">
    <property type="nucleotide sequence ID" value="NC_016629.1"/>
</dbReference>
<dbReference type="Pfam" id="PF17201">
    <property type="entry name" value="Cache_3-Cache_2"/>
    <property type="match status" value="1"/>
</dbReference>
<comment type="similarity">
    <text evidence="2">Belongs to the methyl-accepting chemotaxis (MCP) protein family.</text>
</comment>
<evidence type="ECO:0000313" key="8">
    <source>
        <dbReference type="Proteomes" id="UP000007844"/>
    </source>
</evidence>
<feature type="transmembrane region" description="Helical" evidence="5">
    <location>
        <begin position="356"/>
        <end position="377"/>
    </location>
</feature>
<dbReference type="InterPro" id="IPR004089">
    <property type="entry name" value="MCPsignal_dom"/>
</dbReference>
<gene>
    <name evidence="7" type="ORF">Desaf_1846</name>
</gene>
<dbReference type="Gene3D" id="3.30.450.20">
    <property type="entry name" value="PAS domain"/>
    <property type="match status" value="1"/>
</dbReference>
<dbReference type="EMBL" id="CP003221">
    <property type="protein sequence ID" value="EGJ50179.1"/>
    <property type="molecule type" value="Genomic_DNA"/>
</dbReference>
<dbReference type="SMART" id="SM00283">
    <property type="entry name" value="MA"/>
    <property type="match status" value="1"/>
</dbReference>
<dbReference type="InterPro" id="IPR029151">
    <property type="entry name" value="Sensor-like_sf"/>
</dbReference>
<dbReference type="HOGENOM" id="CLU_000445_107_12_7"/>
<dbReference type="Gene3D" id="1.10.287.950">
    <property type="entry name" value="Methyl-accepting chemotaxis protein"/>
    <property type="match status" value="1"/>
</dbReference>
<dbReference type="PROSITE" id="PS51257">
    <property type="entry name" value="PROKAR_LIPOPROTEIN"/>
    <property type="match status" value="1"/>
</dbReference>
<dbReference type="GO" id="GO:0005886">
    <property type="term" value="C:plasma membrane"/>
    <property type="evidence" value="ECO:0007669"/>
    <property type="project" value="TreeGrafter"/>
</dbReference>
<evidence type="ECO:0000256" key="5">
    <source>
        <dbReference type="SAM" id="Phobius"/>
    </source>
</evidence>
<dbReference type="PANTHER" id="PTHR43531">
    <property type="entry name" value="PROTEIN ICFG"/>
    <property type="match status" value="1"/>
</dbReference>
<keyword evidence="8" id="KW-1185">Reference proteome</keyword>
<dbReference type="CDD" id="cd11386">
    <property type="entry name" value="MCP_signal"/>
    <property type="match status" value="1"/>
</dbReference>
<sequence>MKIGTKILAAGVSLVAATAACIVAIILWKQGQLQIEMHETFEGQAQQQITLAGHDALGLVKSQHESLTKLLEGNMRVMRELTDFSGGFSLARETVEWRAVNQVSGNASLARLPRMMLGGEWLGQNVDPARPTPLVDKLRTLVDCTATVFQVLNKRGDLLRVATNIAANGKRAIGTYIPGDSPVAQAISSGRGYQGRAFVVDAWYLTSYEPLRAPDGRVIGALYVGVLQENVAALRQAIKSAVIGKNGYLLVVGGRGEERGNIYLHKESNLEGKRLTDMKSADGSAPFGPAIDRAVASPGTPVPLEYAWPNGSESVEKISTMVYFEPWDWVIMASADKADFLGALERVDDAATSMTAWIMITALLLIAAGAAVSLGIARSISRPIHRFSQVLTKYNHGDLSAEKLPMGKAINCSKALGCGKDDCPSFGKEAWCWVEAGSFNATPSCPRVLRGEDCRDCKVYKRGVRDEMEEMGSVLNSMGDKLRDVVRDVQGTAGSLATGSQQLSASSESLSQGATQQAAGVQEISASIEEMAASIRQNAEHAQQTEQTALQAATQAERGGKAVNETVTAMKDIAQKIAIIEEIARQTNLLALNAAIEAARAGQYGKGFAVVAAEVRKLAERSGAAAAEIQGLSSHSVGVAEGAGTLLARMVPDIQRTAQLIQEIAAASAEQDRGAEQISKAVRDLDSTVQHNAASAEELASTSEELSGQAEHLRTAIGYFRLEGNGSGGSRALRPGEPTRSALPSRRAATALAPALSERAPALPERKKAKAIRTGNDGTTLRAAGDKIPAQQPKRINLDLADEEFERF</sequence>
<proteinExistence type="inferred from homology"/>
<keyword evidence="1" id="KW-0145">Chemotaxis</keyword>
<feature type="region of interest" description="Disordered" evidence="4">
    <location>
        <begin position="497"/>
        <end position="516"/>
    </location>
</feature>
<keyword evidence="5" id="KW-1133">Transmembrane helix</keyword>
<feature type="transmembrane region" description="Helical" evidence="5">
    <location>
        <begin position="7"/>
        <end position="28"/>
    </location>
</feature>
<dbReference type="Proteomes" id="UP000007844">
    <property type="component" value="Chromosome"/>
</dbReference>
<dbReference type="PANTHER" id="PTHR43531:SF11">
    <property type="entry name" value="METHYL-ACCEPTING CHEMOTAXIS PROTEIN 3"/>
    <property type="match status" value="1"/>
</dbReference>
<dbReference type="GO" id="GO:0004888">
    <property type="term" value="F:transmembrane signaling receptor activity"/>
    <property type="evidence" value="ECO:0007669"/>
    <property type="project" value="TreeGrafter"/>
</dbReference>
<evidence type="ECO:0000256" key="2">
    <source>
        <dbReference type="ARBA" id="ARBA00029447"/>
    </source>
</evidence>
<evidence type="ECO:0000256" key="1">
    <source>
        <dbReference type="ARBA" id="ARBA00022500"/>
    </source>
</evidence>
<feature type="region of interest" description="Disordered" evidence="4">
    <location>
        <begin position="724"/>
        <end position="793"/>
    </location>
</feature>
<dbReference type="InterPro" id="IPR051310">
    <property type="entry name" value="MCP_chemotaxis"/>
</dbReference>
<dbReference type="PROSITE" id="PS50111">
    <property type="entry name" value="CHEMOTAXIS_TRANSDUC_2"/>
    <property type="match status" value="1"/>
</dbReference>
<dbReference type="AlphaFoldDB" id="F3Z2D9"/>
<dbReference type="Gene3D" id="6.10.340.10">
    <property type="match status" value="1"/>
</dbReference>
<evidence type="ECO:0000256" key="3">
    <source>
        <dbReference type="PROSITE-ProRule" id="PRU00284"/>
    </source>
</evidence>
<reference evidence="7 8" key="1">
    <citation type="journal article" date="2011" name="J. Bacteriol.">
        <title>Genome sequence of the mercury-methylating and pleomorphic Desulfovibrio africanus Strain Walvis Bay.</title>
        <authorList>
            <person name="Brown S.D."/>
            <person name="Wall J.D."/>
            <person name="Kucken A.M."/>
            <person name="Gilmour C.C."/>
            <person name="Podar M."/>
            <person name="Brandt C.C."/>
            <person name="Teshima H."/>
            <person name="Detter J.C."/>
            <person name="Han C.S."/>
            <person name="Land M.L."/>
            <person name="Lucas S."/>
            <person name="Han J."/>
            <person name="Pennacchio L."/>
            <person name="Nolan M."/>
            <person name="Pitluck S."/>
            <person name="Woyke T."/>
            <person name="Goodwin L."/>
            <person name="Palumbo A.V."/>
            <person name="Elias D.A."/>
        </authorList>
    </citation>
    <scope>NUCLEOTIDE SEQUENCE [LARGE SCALE GENOMIC DNA]</scope>
    <source>
        <strain evidence="7 8">Walvis Bay</strain>
    </source>
</reference>
<organism evidence="7 8">
    <name type="scientific">Desulfocurvibacter africanus subsp. africanus str. Walvis Bay</name>
    <dbReference type="NCBI Taxonomy" id="690850"/>
    <lineage>
        <taxon>Bacteria</taxon>
        <taxon>Pseudomonadati</taxon>
        <taxon>Thermodesulfobacteriota</taxon>
        <taxon>Desulfovibrionia</taxon>
        <taxon>Desulfovibrionales</taxon>
        <taxon>Desulfovibrionaceae</taxon>
        <taxon>Desulfocurvibacter</taxon>
    </lineage>
</organism>
<dbReference type="SUPFAM" id="SSF58104">
    <property type="entry name" value="Methyl-accepting chemotaxis protein (MCP) signaling domain"/>
    <property type="match status" value="1"/>
</dbReference>
<feature type="compositionally biased region" description="Low complexity" evidence="4">
    <location>
        <begin position="540"/>
        <end position="557"/>
    </location>
</feature>
<evidence type="ECO:0000259" key="6">
    <source>
        <dbReference type="PROSITE" id="PS50111"/>
    </source>
</evidence>
<feature type="domain" description="Methyl-accepting transducer" evidence="6">
    <location>
        <begin position="492"/>
        <end position="707"/>
    </location>
</feature>